<dbReference type="EMBL" id="VSSQ01094679">
    <property type="protein sequence ID" value="MPN39078.1"/>
    <property type="molecule type" value="Genomic_DNA"/>
</dbReference>
<accession>A0A645HJ88</accession>
<comment type="caution">
    <text evidence="2">The sequence shown here is derived from an EMBL/GenBank/DDBJ whole genome shotgun (WGS) entry which is preliminary data.</text>
</comment>
<keyword evidence="1" id="KW-1133">Transmembrane helix</keyword>
<reference evidence="2" key="1">
    <citation type="submission" date="2019-08" db="EMBL/GenBank/DDBJ databases">
        <authorList>
            <person name="Kucharzyk K."/>
            <person name="Murdoch R.W."/>
            <person name="Higgins S."/>
            <person name="Loffler F."/>
        </authorList>
    </citation>
    <scope>NUCLEOTIDE SEQUENCE</scope>
</reference>
<dbReference type="AlphaFoldDB" id="A0A645HJ88"/>
<sequence length="140" mass="16512">MSQVRKYWLPLFIIRPLSCQNCFDPIIAVCFRKSRRNPDFCILTSISALAGFLLPVFQSTVSHIKNYTTPHSNPFSFFRVKHFKNYIKLFILMKAIGYFPEVSDTHRRCRHFRPVQFFSLSGLMEEIPQSHNICTLCVMW</sequence>
<proteinExistence type="predicted"/>
<feature type="transmembrane region" description="Helical" evidence="1">
    <location>
        <begin position="40"/>
        <end position="57"/>
    </location>
</feature>
<organism evidence="2">
    <name type="scientific">bioreactor metagenome</name>
    <dbReference type="NCBI Taxonomy" id="1076179"/>
    <lineage>
        <taxon>unclassified sequences</taxon>
        <taxon>metagenomes</taxon>
        <taxon>ecological metagenomes</taxon>
    </lineage>
</organism>
<evidence type="ECO:0000256" key="1">
    <source>
        <dbReference type="SAM" id="Phobius"/>
    </source>
</evidence>
<gene>
    <name evidence="2" type="ORF">SDC9_186604</name>
</gene>
<keyword evidence="1" id="KW-0812">Transmembrane</keyword>
<name>A0A645HJ88_9ZZZZ</name>
<keyword evidence="1" id="KW-0472">Membrane</keyword>
<protein>
    <submittedName>
        <fullName evidence="2">Uncharacterized protein</fullName>
    </submittedName>
</protein>
<evidence type="ECO:0000313" key="2">
    <source>
        <dbReference type="EMBL" id="MPN39078.1"/>
    </source>
</evidence>